<dbReference type="Pfam" id="PF00814">
    <property type="entry name" value="TsaD"/>
    <property type="match status" value="1"/>
</dbReference>
<evidence type="ECO:0000313" key="4">
    <source>
        <dbReference type="Proteomes" id="UP000799429"/>
    </source>
</evidence>
<evidence type="ECO:0000259" key="2">
    <source>
        <dbReference type="Pfam" id="PF00814"/>
    </source>
</evidence>
<keyword evidence="1" id="KW-0479">Metal-binding</keyword>
<dbReference type="Proteomes" id="UP000799429">
    <property type="component" value="Unassembled WGS sequence"/>
</dbReference>
<dbReference type="OrthoDB" id="10259622at2759"/>
<accession>A0A9P4S884</accession>
<reference evidence="3" key="1">
    <citation type="journal article" date="2020" name="Stud. Mycol.">
        <title>101 Dothideomycetes genomes: a test case for predicting lifestyles and emergence of pathogens.</title>
        <authorList>
            <person name="Haridas S."/>
            <person name="Albert R."/>
            <person name="Binder M."/>
            <person name="Bloem J."/>
            <person name="Labutti K."/>
            <person name="Salamov A."/>
            <person name="Andreopoulos B."/>
            <person name="Baker S."/>
            <person name="Barry K."/>
            <person name="Bills G."/>
            <person name="Bluhm B."/>
            <person name="Cannon C."/>
            <person name="Castanera R."/>
            <person name="Culley D."/>
            <person name="Daum C."/>
            <person name="Ezra D."/>
            <person name="Gonzalez J."/>
            <person name="Henrissat B."/>
            <person name="Kuo A."/>
            <person name="Liang C."/>
            <person name="Lipzen A."/>
            <person name="Lutzoni F."/>
            <person name="Magnuson J."/>
            <person name="Mondo S."/>
            <person name="Nolan M."/>
            <person name="Ohm R."/>
            <person name="Pangilinan J."/>
            <person name="Park H.-J."/>
            <person name="Ramirez L."/>
            <person name="Alfaro M."/>
            <person name="Sun H."/>
            <person name="Tritt A."/>
            <person name="Yoshinaga Y."/>
            <person name="Zwiers L.-H."/>
            <person name="Turgeon B."/>
            <person name="Goodwin S."/>
            <person name="Spatafora J."/>
            <person name="Crous P."/>
            <person name="Grigoriev I."/>
        </authorList>
    </citation>
    <scope>NUCLEOTIDE SEQUENCE</scope>
    <source>
        <strain evidence="3">CBS 101060</strain>
    </source>
</reference>
<protein>
    <recommendedName>
        <fullName evidence="2">Gcp-like domain-containing protein</fullName>
    </recommendedName>
</protein>
<keyword evidence="1" id="KW-0496">Mitochondrion</keyword>
<comment type="subcellular location">
    <subcellularLocation>
        <location evidence="1">Mitochondrion</location>
    </subcellularLocation>
</comment>
<comment type="catalytic activity">
    <reaction evidence="1">
        <text>L-threonylcarbamoyladenylate + adenosine(37) in tRNA = N(6)-L-threonylcarbamoyladenosine(37) in tRNA + AMP + H(+)</text>
        <dbReference type="Rhea" id="RHEA:37059"/>
        <dbReference type="Rhea" id="RHEA-COMP:10162"/>
        <dbReference type="Rhea" id="RHEA-COMP:10163"/>
        <dbReference type="ChEBI" id="CHEBI:15378"/>
        <dbReference type="ChEBI" id="CHEBI:73682"/>
        <dbReference type="ChEBI" id="CHEBI:74411"/>
        <dbReference type="ChEBI" id="CHEBI:74418"/>
        <dbReference type="ChEBI" id="CHEBI:456215"/>
        <dbReference type="EC" id="2.3.1.234"/>
    </reaction>
</comment>
<dbReference type="InterPro" id="IPR043129">
    <property type="entry name" value="ATPase_NBD"/>
</dbReference>
<comment type="subunit">
    <text evidence="1">Homodimer.</text>
</comment>
<proteinExistence type="inferred from homology"/>
<dbReference type="EMBL" id="MU006098">
    <property type="protein sequence ID" value="KAF2837834.1"/>
    <property type="molecule type" value="Genomic_DNA"/>
</dbReference>
<dbReference type="AlphaFoldDB" id="A0A9P4S884"/>
<dbReference type="InterPro" id="IPR017860">
    <property type="entry name" value="Peptidase_M22_CS"/>
</dbReference>
<keyword evidence="4" id="KW-1185">Reference proteome</keyword>
<comment type="similarity">
    <text evidence="1">Belongs to the KAE1 / TsaD family.</text>
</comment>
<dbReference type="PANTHER" id="PTHR11735">
    <property type="entry name" value="TRNA N6-ADENOSINE THREONYLCARBAMOYLTRANSFERASE"/>
    <property type="match status" value="1"/>
</dbReference>
<keyword evidence="1" id="KW-0012">Acyltransferase</keyword>
<comment type="cofactor">
    <cofactor evidence="1">
        <name>a divalent metal cation</name>
        <dbReference type="ChEBI" id="CHEBI:60240"/>
    </cofactor>
    <text evidence="1">Binds 1 divalent metal cation per subunit.</text>
</comment>
<organism evidence="3 4">
    <name type="scientific">Patellaria atrata CBS 101060</name>
    <dbReference type="NCBI Taxonomy" id="1346257"/>
    <lineage>
        <taxon>Eukaryota</taxon>
        <taxon>Fungi</taxon>
        <taxon>Dikarya</taxon>
        <taxon>Ascomycota</taxon>
        <taxon>Pezizomycotina</taxon>
        <taxon>Dothideomycetes</taxon>
        <taxon>Dothideomycetes incertae sedis</taxon>
        <taxon>Patellariales</taxon>
        <taxon>Patellariaceae</taxon>
        <taxon>Patellaria</taxon>
    </lineage>
</organism>
<dbReference type="GO" id="GO:0046872">
    <property type="term" value="F:metal ion binding"/>
    <property type="evidence" value="ECO:0007669"/>
    <property type="project" value="UniProtKB-KW"/>
</dbReference>
<comment type="caution">
    <text evidence="3">The sequence shown here is derived from an EMBL/GenBank/DDBJ whole genome shotgun (WGS) entry which is preliminary data.</text>
</comment>
<name>A0A9P4S884_9PEZI</name>
<dbReference type="PROSITE" id="PS01016">
    <property type="entry name" value="GLYCOPROTEASE"/>
    <property type="match status" value="1"/>
</dbReference>
<dbReference type="GO" id="GO:0072670">
    <property type="term" value="P:mitochondrial tRNA threonylcarbamoyladenosine modification"/>
    <property type="evidence" value="ECO:0007669"/>
    <property type="project" value="TreeGrafter"/>
</dbReference>
<keyword evidence="1" id="KW-0819">tRNA processing</keyword>
<sequence>MPFTLRALARVRSGLIRPNHVPIITIRSLLTLAIETSCDDTSVAILEKHASKLENGPAATLHFHEKVTSNNVAYRGVHPVVSLESHQENLALLINKAVHYLPEKTNQESDLAKTVYTSNGLRARQKPDFISVTRGPGMRSNVAVGLENAKALSVAWQIPMVGIHHMQAHALTPRLVTALSSNPDDCRPQFPFLSLLVSGGHTLLLHSSSLTDYRTLATTVDVALGNCIDKVARFILPARILTSPSVKSTMYGPILERFAFPCSSNPSYDYQAPATRHEEFSRRTTKWPWSFSTPLSQTRGGQRSRDLDFTFTGLESAVERAIGYGSDSWAERTVTEPRDPEQIPDEERQEMAKEVMRVAFEHLASRVVLALDDLARTRRLEDAAAAPDSPISDIDERHSLPVNTLVVSGGVAANKFLRYVLRAFLDARCYDDIELVFPPLELCTDNAAMIAWAGVEMWEAGYRSPLSVRARRRWGMDGEDEDGGILSTGEGGGYLRV</sequence>
<evidence type="ECO:0000256" key="1">
    <source>
        <dbReference type="HAMAP-Rule" id="MF_03179"/>
    </source>
</evidence>
<gene>
    <name evidence="3" type="ORF">M501DRAFT_1017604</name>
</gene>
<dbReference type="GO" id="GO:0061711">
    <property type="term" value="F:tRNA N(6)-L-threonylcarbamoyladenine synthase activity"/>
    <property type="evidence" value="ECO:0007669"/>
    <property type="project" value="UniProtKB-EC"/>
</dbReference>
<comment type="function">
    <text evidence="1">Required for the formation of a threonylcarbamoyl group on adenosine at position 37 (t(6)A37) in mitochondrial tRNAs that read codons beginning with adenine. Probably involved in the transfer of the threonylcarbamoyl moiety of threonylcarbamoyl-AMP (TC-AMP) to the N6 group of A37. Involved in mitochondrial genome maintenance.</text>
</comment>
<evidence type="ECO:0000313" key="3">
    <source>
        <dbReference type="EMBL" id="KAF2837834.1"/>
    </source>
</evidence>
<dbReference type="InterPro" id="IPR000905">
    <property type="entry name" value="Gcp-like_dom"/>
</dbReference>
<feature type="domain" description="Gcp-like" evidence="2">
    <location>
        <begin position="72"/>
        <end position="452"/>
    </location>
</feature>
<keyword evidence="1" id="KW-0808">Transferase</keyword>
<dbReference type="SUPFAM" id="SSF53067">
    <property type="entry name" value="Actin-like ATPase domain"/>
    <property type="match status" value="2"/>
</dbReference>
<dbReference type="Gene3D" id="3.30.420.40">
    <property type="match status" value="2"/>
</dbReference>
<dbReference type="GO" id="GO:0005739">
    <property type="term" value="C:mitochondrion"/>
    <property type="evidence" value="ECO:0007669"/>
    <property type="project" value="UniProtKB-SubCell"/>
</dbReference>
<dbReference type="InterPro" id="IPR022450">
    <property type="entry name" value="TsaD"/>
</dbReference>
<dbReference type="HAMAP" id="MF_01445">
    <property type="entry name" value="TsaD"/>
    <property type="match status" value="1"/>
</dbReference>
<dbReference type="PANTHER" id="PTHR11735:SF6">
    <property type="entry name" value="TRNA N6-ADENOSINE THREONYLCARBAMOYLTRANSFERASE, MITOCHONDRIAL"/>
    <property type="match status" value="1"/>
</dbReference>